<feature type="chain" id="PRO_5028915060" evidence="1">
    <location>
        <begin position="32"/>
        <end position="288"/>
    </location>
</feature>
<dbReference type="Pfam" id="PF12974">
    <property type="entry name" value="Phosphonate-bd"/>
    <property type="match status" value="1"/>
</dbReference>
<feature type="signal peptide" evidence="1">
    <location>
        <begin position="1"/>
        <end position="31"/>
    </location>
</feature>
<protein>
    <submittedName>
        <fullName evidence="2">Phosphate/phosphite/phosphonate ABC transporter substrate-binding protein</fullName>
    </submittedName>
</protein>
<evidence type="ECO:0000313" key="2">
    <source>
        <dbReference type="EMBL" id="NFV79051.1"/>
    </source>
</evidence>
<dbReference type="AlphaFoldDB" id="A0A7C9UXE0"/>
<dbReference type="SUPFAM" id="SSF53850">
    <property type="entry name" value="Periplasmic binding protein-like II"/>
    <property type="match status" value="1"/>
</dbReference>
<reference evidence="2 3" key="1">
    <citation type="submission" date="2020-02" db="EMBL/GenBank/DDBJ databases">
        <authorList>
            <person name="Dziuba M."/>
            <person name="Kuznetsov B."/>
            <person name="Mardanov A."/>
            <person name="Ravin N."/>
            <person name="Grouzdev D."/>
        </authorList>
    </citation>
    <scope>NUCLEOTIDE SEQUENCE [LARGE SCALE GENOMIC DNA]</scope>
    <source>
        <strain evidence="2 3">SpK</strain>
    </source>
</reference>
<keyword evidence="1" id="KW-0732">Signal</keyword>
<sequence length="288" mass="31772">MNGAPFPSFLARFALGVLTLWLALMPAPSVAATAETYSFAVVPQFERRRLVEIWKPIVDEVSARTGIELRLVTTFSVSEFERQMSAGVFDFVFTNPYHILVERDRQGYIPLVRGAAPLRGLILVPKDSPVQSVRELDGKTMAVPSVNALGASILIQAELERLYHVHVVLRDVKTHASVYLHVANGLVECGGGVQKVLDEQEPAIRERIRVLYTTRDMPSHPVAAHPRLPKVAREAVRRALLDMQATAEGAALLARVPMRPAVATSMADYLPMADWGLEGYWRDEGGAP</sequence>
<evidence type="ECO:0000256" key="1">
    <source>
        <dbReference type="SAM" id="SignalP"/>
    </source>
</evidence>
<comment type="caution">
    <text evidence="2">The sequence shown here is derived from an EMBL/GenBank/DDBJ whole genome shotgun (WGS) entry which is preliminary data.</text>
</comment>
<dbReference type="Proteomes" id="UP000480684">
    <property type="component" value="Unassembled WGS sequence"/>
</dbReference>
<keyword evidence="3" id="KW-1185">Reference proteome</keyword>
<accession>A0A7C9UXE0</accession>
<evidence type="ECO:0000313" key="3">
    <source>
        <dbReference type="Proteomes" id="UP000480684"/>
    </source>
</evidence>
<dbReference type="Gene3D" id="3.40.190.10">
    <property type="entry name" value="Periplasmic binding protein-like II"/>
    <property type="match status" value="2"/>
</dbReference>
<dbReference type="PANTHER" id="PTHR35841:SF1">
    <property type="entry name" value="PHOSPHONATES-BINDING PERIPLASMIC PROTEIN"/>
    <property type="match status" value="1"/>
</dbReference>
<organism evidence="2 3">
    <name type="scientific">Magnetospirillum aberrantis SpK</name>
    <dbReference type="NCBI Taxonomy" id="908842"/>
    <lineage>
        <taxon>Bacteria</taxon>
        <taxon>Pseudomonadati</taxon>
        <taxon>Pseudomonadota</taxon>
        <taxon>Alphaproteobacteria</taxon>
        <taxon>Rhodospirillales</taxon>
        <taxon>Rhodospirillaceae</taxon>
        <taxon>Magnetospirillum</taxon>
    </lineage>
</organism>
<proteinExistence type="predicted"/>
<dbReference type="PANTHER" id="PTHR35841">
    <property type="entry name" value="PHOSPHONATES-BINDING PERIPLASMIC PROTEIN"/>
    <property type="match status" value="1"/>
</dbReference>
<dbReference type="EMBL" id="JAAIYP010000009">
    <property type="protein sequence ID" value="NFV79051.1"/>
    <property type="molecule type" value="Genomic_DNA"/>
</dbReference>
<name>A0A7C9UXE0_9PROT</name>
<gene>
    <name evidence="2" type="ORF">G4223_02835</name>
</gene>